<dbReference type="InterPro" id="IPR007110">
    <property type="entry name" value="Ig-like_dom"/>
</dbReference>
<feature type="region of interest" description="Disordered" evidence="5">
    <location>
        <begin position="935"/>
        <end position="956"/>
    </location>
</feature>
<dbReference type="PROSITE" id="PS50127">
    <property type="entry name" value="UBC_2"/>
    <property type="match status" value="1"/>
</dbReference>
<sequence length="1159" mass="129676">MPRKDFLRDFEVAAIPGTFSSITDVKAGEYEGSVSFMFKLPGTNLELEFQVILSDSHDYPKDHSYLIFSTSEDCPKAVTSAVENCVSFFTGSTIHDMLGSIENVITDTIVDPNDTSSLLDDGLGFSDEDLVSEYGDSDWEAQEAADFLPVGIENEQVIREKIRRDLLAAKNAGFKVGHLGSLQGDIIVSVSCRIAKLRISEEAMDAWNVRPSEYLVLLIRYRPTYLDLETIFEAARESKPTFVQMHVGLCDSYKPSLEYALEAIESTHAQTAKHTNTDSHNTLAGHPMRPLFIGRSINSLLKERLLKIIGLRVQHGLSWTGAELYFHTNQGKILVDFDTISDEYRQPDSWATSTPTFLAADHMVEMHQNMNVLSLPLLAMQFTLRHFVKCTEFCLVCHCKTGDTFEALKPYVCSSGLCLYQYMAMDMGPGLEYEICSQPFVVDLLISLAYARATSMLLEDFPTGLALRVPAEMLSRKDPKSGPLLVGRLTASKLDLYTDKPPQVKEGDWIAIVRPEASTDKDLWRENWHCRVDQVGESSNHIRISLPIALGRQIQATDLIDQPQKVNFVIYNTNFDDLPAPQKQAMISVLLSSLPEIEDMKAFIGEYGKERLLSSWKEMISPAALDLLRWIVASNRSFIRMDNKETRHQVRGMEDYVQFRLVQGAADKEQRFVDAVNSVSMKTKPKHPTLFAWHGSPVHNWHSILREGLHFKRVINGRSCGNGVYMSNTFHTSLGYTNRHTSGTWPQNRMDIMTVVSLNEVVNSPNDFVSQTPHYVVQNLDWIQPRYLFVKLISPSEGSKSTSKPSNTNQTGSFIYKQDPRCRVHGPDGTLIRIPISALSGHRGRTFQVATEKPNTPVVIDFAAPPKRRKFLLGHTQNHPIDVDGNENNNNNDSNDNNDNNDTNDTKDSYNNDNDDNDSIETDIEDITILLSDDEMQDTPTGSSQASSTPVDPKTDFRPGTLTEETLSLLNPPQYATMPATKMLQQHLNATIKVQGQVPLSELGWYVDVNLITTVYQWIVELHTFDPGLPLAKDLKAANLKSIVLELRFPPQFPMDPPFVRVIRPRFLEFAAGGGGHVTAGGAMCMELLTHSGWLPSASIESVLLQVRMALTATDPKPARLLLGSSKTDYSVGEAVAAYTRACRAHGWKVSSDLQRIAW</sequence>
<evidence type="ECO:0000259" key="7">
    <source>
        <dbReference type="PROSITE" id="PS50835"/>
    </source>
</evidence>
<dbReference type="InterPro" id="IPR000608">
    <property type="entry name" value="UBC"/>
</dbReference>
<accession>A0A1F5LM45</accession>
<dbReference type="PANTHER" id="PTHR21328">
    <property type="entry name" value="POLY ADP-RIBOSE POLYMERASE FAMILY, MEMBER PARP"/>
    <property type="match status" value="1"/>
</dbReference>
<evidence type="ECO:0000256" key="5">
    <source>
        <dbReference type="SAM" id="MobiDB-lite"/>
    </source>
</evidence>
<organism evidence="8 9">
    <name type="scientific">Penicillium arizonense</name>
    <dbReference type="NCBI Taxonomy" id="1835702"/>
    <lineage>
        <taxon>Eukaryota</taxon>
        <taxon>Fungi</taxon>
        <taxon>Dikarya</taxon>
        <taxon>Ascomycota</taxon>
        <taxon>Pezizomycotina</taxon>
        <taxon>Eurotiomycetes</taxon>
        <taxon>Eurotiomycetidae</taxon>
        <taxon>Eurotiales</taxon>
        <taxon>Aspergillaceae</taxon>
        <taxon>Penicillium</taxon>
    </lineage>
</organism>
<evidence type="ECO:0008006" key="10">
    <source>
        <dbReference type="Google" id="ProtNLM"/>
    </source>
</evidence>
<comment type="caution">
    <text evidence="8">The sequence shown here is derived from an EMBL/GenBank/DDBJ whole genome shotgun (WGS) entry which is preliminary data.</text>
</comment>
<dbReference type="InterPro" id="IPR051838">
    <property type="entry name" value="ARTD_PARP"/>
</dbReference>
<reference evidence="8 9" key="1">
    <citation type="journal article" date="2016" name="Sci. Rep.">
        <title>Penicillium arizonense, a new, genome sequenced fungal species, reveals a high chemical diversity in secreted metabolites.</title>
        <authorList>
            <person name="Grijseels S."/>
            <person name="Nielsen J.C."/>
            <person name="Randelovic M."/>
            <person name="Nielsen J."/>
            <person name="Nielsen K.F."/>
            <person name="Workman M."/>
            <person name="Frisvad J.C."/>
        </authorList>
    </citation>
    <scope>NUCLEOTIDE SEQUENCE [LARGE SCALE GENOMIC DNA]</scope>
    <source>
        <strain evidence="8 9">CBS 141311</strain>
    </source>
</reference>
<evidence type="ECO:0000256" key="2">
    <source>
        <dbReference type="ARBA" id="ARBA00022679"/>
    </source>
</evidence>
<evidence type="ECO:0000256" key="1">
    <source>
        <dbReference type="ARBA" id="ARBA00022676"/>
    </source>
</evidence>
<keyword evidence="9" id="KW-1185">Reference proteome</keyword>
<dbReference type="GO" id="GO:0016779">
    <property type="term" value="F:nucleotidyltransferase activity"/>
    <property type="evidence" value="ECO:0007669"/>
    <property type="project" value="UniProtKB-KW"/>
</dbReference>
<keyword evidence="4" id="KW-0520">NAD</keyword>
<dbReference type="AlphaFoldDB" id="A0A1F5LM45"/>
<dbReference type="InterPro" id="IPR012317">
    <property type="entry name" value="Poly(ADP-ribose)pol_cat_dom"/>
</dbReference>
<evidence type="ECO:0000313" key="8">
    <source>
        <dbReference type="EMBL" id="OGE54292.1"/>
    </source>
</evidence>
<dbReference type="PROSITE" id="PS50835">
    <property type="entry name" value="IG_LIKE"/>
    <property type="match status" value="1"/>
</dbReference>
<dbReference type="InterPro" id="IPR016135">
    <property type="entry name" value="UBQ-conjugating_enzyme/RWD"/>
</dbReference>
<keyword evidence="1" id="KW-0328">Glycosyltransferase</keyword>
<feature type="compositionally biased region" description="Polar residues" evidence="5">
    <location>
        <begin position="938"/>
        <end position="950"/>
    </location>
</feature>
<dbReference type="OrthoDB" id="109543at2759"/>
<dbReference type="Proteomes" id="UP000177622">
    <property type="component" value="Unassembled WGS sequence"/>
</dbReference>
<gene>
    <name evidence="8" type="ORF">PENARI_c006G05591</name>
</gene>
<dbReference type="GeneID" id="34575078"/>
<feature type="region of interest" description="Disordered" evidence="5">
    <location>
        <begin position="797"/>
        <end position="820"/>
    </location>
</feature>
<name>A0A1F5LM45_PENAI</name>
<evidence type="ECO:0000256" key="4">
    <source>
        <dbReference type="ARBA" id="ARBA00023027"/>
    </source>
</evidence>
<dbReference type="Pfam" id="PF00644">
    <property type="entry name" value="PARP"/>
    <property type="match status" value="1"/>
</dbReference>
<dbReference type="GO" id="GO:0003950">
    <property type="term" value="F:NAD+ poly-ADP-ribosyltransferase activity"/>
    <property type="evidence" value="ECO:0007669"/>
    <property type="project" value="InterPro"/>
</dbReference>
<evidence type="ECO:0000313" key="9">
    <source>
        <dbReference type="Proteomes" id="UP000177622"/>
    </source>
</evidence>
<dbReference type="Gene3D" id="3.10.110.10">
    <property type="entry name" value="Ubiquitin Conjugating Enzyme"/>
    <property type="match status" value="1"/>
</dbReference>
<proteinExistence type="predicted"/>
<dbReference type="SUPFAM" id="SSF54495">
    <property type="entry name" value="UBC-like"/>
    <property type="match status" value="1"/>
</dbReference>
<dbReference type="STRING" id="1835702.A0A1F5LM45"/>
<feature type="domain" description="UBC core" evidence="6">
    <location>
        <begin position="979"/>
        <end position="1152"/>
    </location>
</feature>
<protein>
    <recommendedName>
        <fullName evidence="10">UBC core domain-containing protein</fullName>
    </recommendedName>
</protein>
<feature type="compositionally biased region" description="Low complexity" evidence="5">
    <location>
        <begin position="886"/>
        <end position="903"/>
    </location>
</feature>
<dbReference type="Gene3D" id="3.90.228.10">
    <property type="match status" value="1"/>
</dbReference>
<evidence type="ECO:0000259" key="6">
    <source>
        <dbReference type="PROSITE" id="PS50127"/>
    </source>
</evidence>
<evidence type="ECO:0000256" key="3">
    <source>
        <dbReference type="ARBA" id="ARBA00022695"/>
    </source>
</evidence>
<feature type="domain" description="Ig-like" evidence="7">
    <location>
        <begin position="1116"/>
        <end position="1159"/>
    </location>
</feature>
<keyword evidence="2" id="KW-0808">Transferase</keyword>
<dbReference type="RefSeq" id="XP_022489728.1">
    <property type="nucleotide sequence ID" value="XM_022630344.1"/>
</dbReference>
<keyword evidence="3" id="KW-0548">Nucleotidyltransferase</keyword>
<feature type="region of interest" description="Disordered" evidence="5">
    <location>
        <begin position="877"/>
        <end position="920"/>
    </location>
</feature>
<dbReference type="FunFam" id="3.10.110.10:FF:000107">
    <property type="entry name" value="Ubiquitin conjugating enzyme, putative"/>
    <property type="match status" value="1"/>
</dbReference>
<dbReference type="EMBL" id="LXJU01000006">
    <property type="protein sequence ID" value="OGE54292.1"/>
    <property type="molecule type" value="Genomic_DNA"/>
</dbReference>
<dbReference type="CDD" id="cd23802">
    <property type="entry name" value="UBCc_UBE2Q"/>
    <property type="match status" value="1"/>
</dbReference>
<dbReference type="SUPFAM" id="SSF56399">
    <property type="entry name" value="ADP-ribosylation"/>
    <property type="match status" value="1"/>
</dbReference>
<feature type="compositionally biased region" description="Polar residues" evidence="5">
    <location>
        <begin position="797"/>
        <end position="813"/>
    </location>
</feature>